<comment type="caution">
    <text evidence="1">The sequence shown here is derived from an EMBL/GenBank/DDBJ whole genome shotgun (WGS) entry which is preliminary data.</text>
</comment>
<name>A0AAD6UWG1_9AGAR</name>
<accession>A0AAD6UWG1</accession>
<proteinExistence type="predicted"/>
<dbReference type="AlphaFoldDB" id="A0AAD6UWG1"/>
<reference evidence="1" key="1">
    <citation type="submission" date="2023-03" db="EMBL/GenBank/DDBJ databases">
        <title>Massive genome expansion in bonnet fungi (Mycena s.s.) driven by repeated elements and novel gene families across ecological guilds.</title>
        <authorList>
            <consortium name="Lawrence Berkeley National Laboratory"/>
            <person name="Harder C.B."/>
            <person name="Miyauchi S."/>
            <person name="Viragh M."/>
            <person name="Kuo A."/>
            <person name="Thoen E."/>
            <person name="Andreopoulos B."/>
            <person name="Lu D."/>
            <person name="Skrede I."/>
            <person name="Drula E."/>
            <person name="Henrissat B."/>
            <person name="Morin E."/>
            <person name="Kohler A."/>
            <person name="Barry K."/>
            <person name="LaButti K."/>
            <person name="Morin E."/>
            <person name="Salamov A."/>
            <person name="Lipzen A."/>
            <person name="Mereny Z."/>
            <person name="Hegedus B."/>
            <person name="Baldrian P."/>
            <person name="Stursova M."/>
            <person name="Weitz H."/>
            <person name="Taylor A."/>
            <person name="Grigoriev I.V."/>
            <person name="Nagy L.G."/>
            <person name="Martin F."/>
            <person name="Kauserud H."/>
        </authorList>
    </citation>
    <scope>NUCLEOTIDE SEQUENCE</scope>
    <source>
        <strain evidence="1">9144</strain>
    </source>
</reference>
<evidence type="ECO:0000313" key="1">
    <source>
        <dbReference type="EMBL" id="KAJ7195175.1"/>
    </source>
</evidence>
<dbReference type="Proteomes" id="UP001219525">
    <property type="component" value="Unassembled WGS sequence"/>
</dbReference>
<organism evidence="1 2">
    <name type="scientific">Mycena pura</name>
    <dbReference type="NCBI Taxonomy" id="153505"/>
    <lineage>
        <taxon>Eukaryota</taxon>
        <taxon>Fungi</taxon>
        <taxon>Dikarya</taxon>
        <taxon>Basidiomycota</taxon>
        <taxon>Agaricomycotina</taxon>
        <taxon>Agaricomycetes</taxon>
        <taxon>Agaricomycetidae</taxon>
        <taxon>Agaricales</taxon>
        <taxon>Marasmiineae</taxon>
        <taxon>Mycenaceae</taxon>
        <taxon>Mycena</taxon>
    </lineage>
</organism>
<dbReference type="EMBL" id="JARJCW010000092">
    <property type="protein sequence ID" value="KAJ7195175.1"/>
    <property type="molecule type" value="Genomic_DNA"/>
</dbReference>
<evidence type="ECO:0000313" key="2">
    <source>
        <dbReference type="Proteomes" id="UP001219525"/>
    </source>
</evidence>
<sequence>MHLGPENLIKNLLGLWTGDFKGLNEGTGEYVLPQATVTAIGDECVLAGNTTPSAFGARVPNLATQRYYYTAESYTLFTTLLAPILLRGRFRKDKYYNHFLDLVDIFNDCMAMSLDREYVDTELRMRSVEWVQLYERYYYQYDPSRLSTCPLTIHALLHIPDDILNAGPMCCYWNYITERWVGFLVRSSKSRKNPYASFARRIREIAQNSAIKVRFQLHNELNLSESCAEDRSGVAVAGYPNIRLLKPHLRQSPTLQLRKSLQDYIQRTFRVDGTDIKQYVPDIISHWGKISFRLGGGDKVDGTDLVRYSEQNGSRDATFVKYSRQVDRNARSHRRDVAWYSKVEYGQLLRVVQFKCPLPLIWENNQVTQESKTLLLAVIRSVKLDKSRSTADIPYFKDGPSGAGPIHIINVDEISCLVARVPDHGAGPRRWALAERHDAMGAVDNENE</sequence>
<gene>
    <name evidence="1" type="ORF">GGX14DRAFT_377255</name>
</gene>
<protein>
    <submittedName>
        <fullName evidence="1">Uncharacterized protein</fullName>
    </submittedName>
</protein>
<keyword evidence="2" id="KW-1185">Reference proteome</keyword>